<evidence type="ECO:0000313" key="15">
    <source>
        <dbReference type="Proteomes" id="UP000007875"/>
    </source>
</evidence>
<dbReference type="GO" id="GO:0005509">
    <property type="term" value="F:calcium ion binding"/>
    <property type="evidence" value="ECO:0007669"/>
    <property type="project" value="UniProtKB-UniRule"/>
</dbReference>
<keyword evidence="15" id="KW-1185">Reference proteome</keyword>
<evidence type="ECO:0000256" key="7">
    <source>
        <dbReference type="ARBA" id="ARBA00022837"/>
    </source>
</evidence>
<dbReference type="eggNOG" id="KOG3594">
    <property type="taxonomic scope" value="Eukaryota"/>
</dbReference>
<evidence type="ECO:0000259" key="13">
    <source>
        <dbReference type="PROSITE" id="PS50268"/>
    </source>
</evidence>
<dbReference type="InParanoid" id="H2YBR0"/>
<dbReference type="GO" id="GO:0007156">
    <property type="term" value="P:homophilic cell adhesion via plasma membrane adhesion molecules"/>
    <property type="evidence" value="ECO:0007669"/>
    <property type="project" value="InterPro"/>
</dbReference>
<dbReference type="PANTHER" id="PTHR24026:SF126">
    <property type="entry name" value="PROTOCADHERIN FAT 4"/>
    <property type="match status" value="1"/>
</dbReference>
<evidence type="ECO:0000256" key="1">
    <source>
        <dbReference type="ARBA" id="ARBA00004251"/>
    </source>
</evidence>
<dbReference type="CDD" id="cd11304">
    <property type="entry name" value="Cadherin_repeat"/>
    <property type="match status" value="2"/>
</dbReference>
<dbReference type="AlphaFoldDB" id="H2YBR0"/>
<evidence type="ECO:0000256" key="2">
    <source>
        <dbReference type="ARBA" id="ARBA00022475"/>
    </source>
</evidence>
<sequence>MVTGDIDADSDAISNNGIYTFSVMAKEVVPPDNPFPQMNIGFPFNITTAVSVTVHDVNDNGPIFYETAVDGTNIPETTFSTSIDENTSDFIAVPGLSIYVKDKDKGANAAFTLRTNSPAFEVVPAQVNGEAAVNLRVKDSTLLDFESTQHFMVEITATEDSATKNFSATATVHIDITDINDNSPEFVNDTFVTTVPENVTNGFIVALVQATDKDTGSFGEITYSIVSLTPSVDFAIDNRTGEVTVASTLDRERN</sequence>
<dbReference type="PROSITE" id="PS00232">
    <property type="entry name" value="CADHERIN_1"/>
    <property type="match status" value="1"/>
</dbReference>
<keyword evidence="10" id="KW-0472">Membrane</keyword>
<dbReference type="HOGENOM" id="CLU_1096371_0_0_1"/>
<dbReference type="STRING" id="51511.ENSCSAVP00000002758"/>
<dbReference type="GO" id="GO:0005886">
    <property type="term" value="C:plasma membrane"/>
    <property type="evidence" value="ECO:0007669"/>
    <property type="project" value="UniProtKB-SubCell"/>
</dbReference>
<dbReference type="InterPro" id="IPR015919">
    <property type="entry name" value="Cadherin-like_sf"/>
</dbReference>
<keyword evidence="9" id="KW-1133">Transmembrane helix</keyword>
<evidence type="ECO:0000256" key="4">
    <source>
        <dbReference type="ARBA" id="ARBA00022692"/>
    </source>
</evidence>
<comment type="subcellular location">
    <subcellularLocation>
        <location evidence="1">Cell membrane</location>
        <topology evidence="1">Single-pass type I membrane protein</topology>
    </subcellularLocation>
</comment>
<evidence type="ECO:0000313" key="14">
    <source>
        <dbReference type="Ensembl" id="ENSCSAVP00000002758.1"/>
    </source>
</evidence>
<dbReference type="PANTHER" id="PTHR24026">
    <property type="entry name" value="FAT ATYPICAL CADHERIN-RELATED"/>
    <property type="match status" value="1"/>
</dbReference>
<dbReference type="Ensembl" id="ENSCSAVT00000002801.1">
    <property type="protein sequence ID" value="ENSCSAVP00000002758.1"/>
    <property type="gene ID" value="ENSCSAVG00000001636.1"/>
</dbReference>
<evidence type="ECO:0000256" key="8">
    <source>
        <dbReference type="ARBA" id="ARBA00022889"/>
    </source>
</evidence>
<evidence type="ECO:0000256" key="6">
    <source>
        <dbReference type="ARBA" id="ARBA00022737"/>
    </source>
</evidence>
<keyword evidence="3" id="KW-0245">EGF-like domain</keyword>
<evidence type="ECO:0000256" key="3">
    <source>
        <dbReference type="ARBA" id="ARBA00022536"/>
    </source>
</evidence>
<dbReference type="InterPro" id="IPR002126">
    <property type="entry name" value="Cadherin-like_dom"/>
</dbReference>
<feature type="domain" description="Cadherin" evidence="13">
    <location>
        <begin position="75"/>
        <end position="186"/>
    </location>
</feature>
<dbReference type="Pfam" id="PF00028">
    <property type="entry name" value="Cadherin"/>
    <property type="match status" value="1"/>
</dbReference>
<keyword evidence="6" id="KW-0677">Repeat</keyword>
<keyword evidence="11" id="KW-1015">Disulfide bond</keyword>
<feature type="domain" description="Cadherin" evidence="13">
    <location>
        <begin position="6"/>
        <end position="64"/>
    </location>
</feature>
<reference evidence="14" key="3">
    <citation type="submission" date="2025-09" db="UniProtKB">
        <authorList>
            <consortium name="Ensembl"/>
        </authorList>
    </citation>
    <scope>IDENTIFICATION</scope>
</reference>
<reference evidence="14" key="2">
    <citation type="submission" date="2025-08" db="UniProtKB">
        <authorList>
            <consortium name="Ensembl"/>
        </authorList>
    </citation>
    <scope>IDENTIFICATION</scope>
</reference>
<reference evidence="15" key="1">
    <citation type="submission" date="2003-08" db="EMBL/GenBank/DDBJ databases">
        <authorList>
            <person name="Birren B."/>
            <person name="Nusbaum C."/>
            <person name="Abebe A."/>
            <person name="Abouelleil A."/>
            <person name="Adekoya E."/>
            <person name="Ait-zahra M."/>
            <person name="Allen N."/>
            <person name="Allen T."/>
            <person name="An P."/>
            <person name="Anderson M."/>
            <person name="Anderson S."/>
            <person name="Arachchi H."/>
            <person name="Armbruster J."/>
            <person name="Bachantsang P."/>
            <person name="Baldwin J."/>
            <person name="Barry A."/>
            <person name="Bayul T."/>
            <person name="Blitshsteyn B."/>
            <person name="Bloom T."/>
            <person name="Blye J."/>
            <person name="Boguslavskiy L."/>
            <person name="Borowsky M."/>
            <person name="Boukhgalter B."/>
            <person name="Brunache A."/>
            <person name="Butler J."/>
            <person name="Calixte N."/>
            <person name="Calvo S."/>
            <person name="Camarata J."/>
            <person name="Campo K."/>
            <person name="Chang J."/>
            <person name="Cheshatsang Y."/>
            <person name="Citroen M."/>
            <person name="Collymore A."/>
            <person name="Considine T."/>
            <person name="Cook A."/>
            <person name="Cooke P."/>
            <person name="Corum B."/>
            <person name="Cuomo C."/>
            <person name="David R."/>
            <person name="Dawoe T."/>
            <person name="Degray S."/>
            <person name="Dodge S."/>
            <person name="Dooley K."/>
            <person name="Dorje P."/>
            <person name="Dorjee K."/>
            <person name="Dorris L."/>
            <person name="Duffey N."/>
            <person name="Dupes A."/>
            <person name="Elkins T."/>
            <person name="Engels R."/>
            <person name="Erickson J."/>
            <person name="Farina A."/>
            <person name="Faro S."/>
            <person name="Ferreira P."/>
            <person name="Fischer H."/>
            <person name="Fitzgerald M."/>
            <person name="Foley K."/>
            <person name="Gage D."/>
            <person name="Galagan J."/>
            <person name="Gearin G."/>
            <person name="Gnerre S."/>
            <person name="Gnirke A."/>
            <person name="Goyette A."/>
            <person name="Graham J."/>
            <person name="Grandbois E."/>
            <person name="Gyaltsen K."/>
            <person name="Hafez N."/>
            <person name="Hagopian D."/>
            <person name="Hagos B."/>
            <person name="Hall J."/>
            <person name="Hatcher B."/>
            <person name="Heller A."/>
            <person name="Higgins H."/>
            <person name="Honan T."/>
            <person name="Horn A."/>
            <person name="Houde N."/>
            <person name="Hughes L."/>
            <person name="Hulme W."/>
            <person name="Husby E."/>
            <person name="Iliev I."/>
            <person name="Jaffe D."/>
            <person name="Jones C."/>
            <person name="Kamal M."/>
            <person name="Kamat A."/>
            <person name="Kamvysselis M."/>
            <person name="Karlsson E."/>
            <person name="Kells C."/>
            <person name="Kieu A."/>
            <person name="Kisner P."/>
            <person name="Kodira C."/>
            <person name="Kulbokas E."/>
            <person name="Labutti K."/>
            <person name="Lama D."/>
            <person name="Landers T."/>
            <person name="Leger J."/>
            <person name="Levine S."/>
            <person name="Lewis D."/>
            <person name="Lewis T."/>
            <person name="Lindblad-toh K."/>
            <person name="Liu X."/>
            <person name="Lokyitsang T."/>
            <person name="Lokyitsang Y."/>
            <person name="Lucien O."/>
            <person name="Lui A."/>
            <person name="Ma L.J."/>
            <person name="Mabbitt R."/>
            <person name="Macdonald J."/>
            <person name="Maclean C."/>
            <person name="Major J."/>
            <person name="Manning J."/>
            <person name="Marabella R."/>
            <person name="Maru K."/>
            <person name="Matthews C."/>
            <person name="Mauceli E."/>
            <person name="Mccarthy M."/>
            <person name="Mcdonough S."/>
            <person name="Mcghee T."/>
            <person name="Meldrim J."/>
            <person name="Meneus L."/>
            <person name="Mesirov J."/>
            <person name="Mihalev A."/>
            <person name="Mihova T."/>
            <person name="Mikkelsen T."/>
            <person name="Mlenga V."/>
            <person name="Moru K."/>
            <person name="Mozes J."/>
            <person name="Mulrain L."/>
            <person name="Munson G."/>
            <person name="Naylor J."/>
            <person name="Newes C."/>
            <person name="Nguyen C."/>
            <person name="Nguyen N."/>
            <person name="Nguyen T."/>
            <person name="Nicol R."/>
            <person name="Nielsen C."/>
            <person name="Nizzari M."/>
            <person name="Norbu C."/>
            <person name="Norbu N."/>
            <person name="O'donnell P."/>
            <person name="Okoawo O."/>
            <person name="O'leary S."/>
            <person name="Omotosho B."/>
            <person name="O'neill K."/>
            <person name="Osman S."/>
            <person name="Parker S."/>
            <person name="Perrin D."/>
            <person name="Phunkhang P."/>
            <person name="Piqani B."/>
            <person name="Purcell S."/>
            <person name="Rachupka T."/>
            <person name="Ramasamy U."/>
            <person name="Rameau R."/>
            <person name="Ray V."/>
            <person name="Raymond C."/>
            <person name="Retta R."/>
            <person name="Richardson S."/>
            <person name="Rise C."/>
            <person name="Rodriguez J."/>
            <person name="Rogers J."/>
            <person name="Rogov P."/>
            <person name="Rutman M."/>
            <person name="Schupbach R."/>
            <person name="Seaman C."/>
            <person name="Settipalli S."/>
            <person name="Sharpe T."/>
            <person name="Sheridan J."/>
            <person name="Sherpa N."/>
            <person name="Shi J."/>
            <person name="Smirnov S."/>
            <person name="Smith C."/>
            <person name="Sougnez C."/>
            <person name="Spencer B."/>
            <person name="Stalker J."/>
            <person name="Stange-thomann N."/>
            <person name="Stavropoulos S."/>
            <person name="Stetson K."/>
            <person name="Stone C."/>
            <person name="Stone S."/>
            <person name="Stubbs M."/>
            <person name="Talamas J."/>
            <person name="Tchuinga P."/>
            <person name="Tenzing P."/>
            <person name="Tesfaye S."/>
            <person name="Theodore J."/>
            <person name="Thoulutsang Y."/>
            <person name="Topham K."/>
            <person name="Towey S."/>
            <person name="Tsamla T."/>
            <person name="Tsomo N."/>
            <person name="Vallee D."/>
            <person name="Vassiliev H."/>
            <person name="Venkataraman V."/>
            <person name="Vinson J."/>
            <person name="Vo A."/>
            <person name="Wade C."/>
            <person name="Wang S."/>
            <person name="Wangchuk T."/>
            <person name="Wangdi T."/>
            <person name="Whittaker C."/>
            <person name="Wilkinson J."/>
            <person name="Wu Y."/>
            <person name="Wyman D."/>
            <person name="Yadav S."/>
            <person name="Yang S."/>
            <person name="Yang X."/>
            <person name="Yeager S."/>
            <person name="Yee E."/>
            <person name="Young G."/>
            <person name="Zainoun J."/>
            <person name="Zembeck L."/>
            <person name="Zimmer A."/>
            <person name="Zody M."/>
            <person name="Lander E."/>
        </authorList>
    </citation>
    <scope>NUCLEOTIDE SEQUENCE [LARGE SCALE GENOMIC DNA]</scope>
</reference>
<dbReference type="InterPro" id="IPR020894">
    <property type="entry name" value="Cadherin_CS"/>
</dbReference>
<dbReference type="PROSITE" id="PS50268">
    <property type="entry name" value="CADHERIN_2"/>
    <property type="match status" value="3"/>
</dbReference>
<dbReference type="FunFam" id="2.60.40.60:FF:000098">
    <property type="entry name" value="cadherin-23 isoform X1"/>
    <property type="match status" value="1"/>
</dbReference>
<dbReference type="Proteomes" id="UP000007875">
    <property type="component" value="Unassembled WGS sequence"/>
</dbReference>
<evidence type="ECO:0000256" key="11">
    <source>
        <dbReference type="ARBA" id="ARBA00023157"/>
    </source>
</evidence>
<evidence type="ECO:0000256" key="12">
    <source>
        <dbReference type="PROSITE-ProRule" id="PRU00043"/>
    </source>
</evidence>
<keyword evidence="8" id="KW-0130">Cell adhesion</keyword>
<name>H2YBR0_CIOSA</name>
<dbReference type="GeneTree" id="ENSGT00940000155245"/>
<dbReference type="Gene3D" id="2.60.40.60">
    <property type="entry name" value="Cadherins"/>
    <property type="match status" value="2"/>
</dbReference>
<proteinExistence type="predicted"/>
<dbReference type="SMART" id="SM00112">
    <property type="entry name" value="CA"/>
    <property type="match status" value="1"/>
</dbReference>
<accession>H2YBR0</accession>
<dbReference type="FunFam" id="2.60.40.60:FF:000058">
    <property type="entry name" value="FAT atypical cadherin 3"/>
    <property type="match status" value="1"/>
</dbReference>
<keyword evidence="2" id="KW-1003">Cell membrane</keyword>
<keyword evidence="4" id="KW-0812">Transmembrane</keyword>
<evidence type="ECO:0000256" key="5">
    <source>
        <dbReference type="ARBA" id="ARBA00022729"/>
    </source>
</evidence>
<dbReference type="PRINTS" id="PR00205">
    <property type="entry name" value="CADHERIN"/>
</dbReference>
<keyword evidence="7 12" id="KW-0106">Calcium</keyword>
<evidence type="ECO:0000256" key="9">
    <source>
        <dbReference type="ARBA" id="ARBA00022989"/>
    </source>
</evidence>
<dbReference type="SUPFAM" id="SSF49313">
    <property type="entry name" value="Cadherin-like"/>
    <property type="match status" value="2"/>
</dbReference>
<keyword evidence="5" id="KW-0732">Signal</keyword>
<organism evidence="14 15">
    <name type="scientific">Ciona savignyi</name>
    <name type="common">Pacific transparent sea squirt</name>
    <dbReference type="NCBI Taxonomy" id="51511"/>
    <lineage>
        <taxon>Eukaryota</taxon>
        <taxon>Metazoa</taxon>
        <taxon>Chordata</taxon>
        <taxon>Tunicata</taxon>
        <taxon>Ascidiacea</taxon>
        <taxon>Phlebobranchia</taxon>
        <taxon>Cionidae</taxon>
        <taxon>Ciona</taxon>
    </lineage>
</organism>
<evidence type="ECO:0000256" key="10">
    <source>
        <dbReference type="ARBA" id="ARBA00023136"/>
    </source>
</evidence>
<protein>
    <recommendedName>
        <fullName evidence="13">Cadherin domain-containing protein</fullName>
    </recommendedName>
</protein>
<feature type="domain" description="Cadherin" evidence="13">
    <location>
        <begin position="187"/>
        <end position="254"/>
    </location>
</feature>